<keyword evidence="3" id="KW-0408">Iron</keyword>
<dbReference type="Gene3D" id="1.20.120.50">
    <property type="entry name" value="Hemerythrin-like"/>
    <property type="match status" value="1"/>
</dbReference>
<comment type="similarity">
    <text evidence="1">Belongs to the hemerythrin family.</text>
</comment>
<evidence type="ECO:0000256" key="2">
    <source>
        <dbReference type="ARBA" id="ARBA00022723"/>
    </source>
</evidence>
<dbReference type="GO" id="GO:0046872">
    <property type="term" value="F:metal ion binding"/>
    <property type="evidence" value="ECO:0007669"/>
    <property type="project" value="UniProtKB-KW"/>
</dbReference>
<evidence type="ECO:0000256" key="3">
    <source>
        <dbReference type="ARBA" id="ARBA00023004"/>
    </source>
</evidence>
<evidence type="ECO:0000313" key="6">
    <source>
        <dbReference type="Proteomes" id="UP000190064"/>
    </source>
</evidence>
<feature type="domain" description="Hemerythrin-like" evidence="4">
    <location>
        <begin position="43"/>
        <end position="122"/>
    </location>
</feature>
<organism evidence="5 6">
    <name type="scientific">Oceanospirillum linum</name>
    <dbReference type="NCBI Taxonomy" id="966"/>
    <lineage>
        <taxon>Bacteria</taxon>
        <taxon>Pseudomonadati</taxon>
        <taxon>Pseudomonadota</taxon>
        <taxon>Gammaproteobacteria</taxon>
        <taxon>Oceanospirillales</taxon>
        <taxon>Oceanospirillaceae</taxon>
        <taxon>Oceanospirillum</taxon>
    </lineage>
</organism>
<dbReference type="Pfam" id="PF01814">
    <property type="entry name" value="Hemerythrin"/>
    <property type="match status" value="1"/>
</dbReference>
<keyword evidence="2" id="KW-0479">Metal-binding</keyword>
<name>A0A1T1HDL1_OCELI</name>
<dbReference type="SUPFAM" id="SSF47188">
    <property type="entry name" value="Hemerythrin-like"/>
    <property type="match status" value="1"/>
</dbReference>
<dbReference type="RefSeq" id="WP_078319255.1">
    <property type="nucleotide sequence ID" value="NZ_FXTS01000012.1"/>
</dbReference>
<dbReference type="EMBL" id="MTSD02000002">
    <property type="protein sequence ID" value="OOV87903.1"/>
    <property type="molecule type" value="Genomic_DNA"/>
</dbReference>
<dbReference type="InterPro" id="IPR016131">
    <property type="entry name" value="Haemerythrin_Fe_BS"/>
</dbReference>
<evidence type="ECO:0000259" key="4">
    <source>
        <dbReference type="Pfam" id="PF01814"/>
    </source>
</evidence>
<protein>
    <recommendedName>
        <fullName evidence="4">Hemerythrin-like domain-containing protein</fullName>
    </recommendedName>
</protein>
<dbReference type="AlphaFoldDB" id="A0A1T1HDL1"/>
<dbReference type="Proteomes" id="UP000190064">
    <property type="component" value="Unassembled WGS sequence"/>
</dbReference>
<reference evidence="5" key="1">
    <citation type="submission" date="2017-02" db="EMBL/GenBank/DDBJ databases">
        <title>Draft Genome Sequence of the Salt Water Bacterium Oceanospirillum linum ATCC 11336.</title>
        <authorList>
            <person name="Trachtenberg A.M."/>
            <person name="Carney J.G."/>
            <person name="Linnane J.D."/>
            <person name="Rheaume B.A."/>
            <person name="Pitts N.L."/>
            <person name="Mykles D.L."/>
            <person name="Maclea K.S."/>
        </authorList>
    </citation>
    <scope>NUCLEOTIDE SEQUENCE [LARGE SCALE GENOMIC DNA]</scope>
    <source>
        <strain evidence="5">ATCC 11336</strain>
    </source>
</reference>
<evidence type="ECO:0000313" key="5">
    <source>
        <dbReference type="EMBL" id="OOV87903.1"/>
    </source>
</evidence>
<accession>A0A1T1HDL1</accession>
<dbReference type="PROSITE" id="PS00550">
    <property type="entry name" value="HEMERYTHRINS"/>
    <property type="match status" value="1"/>
</dbReference>
<evidence type="ECO:0000256" key="1">
    <source>
        <dbReference type="ARBA" id="ARBA00010587"/>
    </source>
</evidence>
<comment type="caution">
    <text evidence="5">The sequence shown here is derived from an EMBL/GenBank/DDBJ whole genome shotgun (WGS) entry which is preliminary data.</text>
</comment>
<gene>
    <name evidence="5" type="ORF">BTA35_0207895</name>
</gene>
<dbReference type="InterPro" id="IPR035938">
    <property type="entry name" value="Hemerythrin-like_sf"/>
</dbReference>
<sequence length="164" mass="18776">MNSFIMMAVTMKSSENTAKTVLRTLNASEIAPGMRLQYYEHAAMDRAHHKFTALLGALPLVDKAAFSCLLEQICQEAKEHFEQEERFMLTTEFDQYKAHKAEHDALLLLLDDQRNSLNAGHQPDAVGLQLKLCHWQDKHQQEWDYPLADFLRCRASWLGEGTGI</sequence>
<dbReference type="InterPro" id="IPR012312">
    <property type="entry name" value="Hemerythrin-like"/>
</dbReference>
<keyword evidence="6" id="KW-1185">Reference proteome</keyword>
<dbReference type="STRING" id="966.BTA35_0207895"/>
<proteinExistence type="inferred from homology"/>